<evidence type="ECO:0000313" key="13">
    <source>
        <dbReference type="EMBL" id="KAF2002212.1"/>
    </source>
</evidence>
<evidence type="ECO:0000256" key="1">
    <source>
        <dbReference type="ARBA" id="ARBA00000900"/>
    </source>
</evidence>
<keyword evidence="4" id="KW-0808">Transferase</keyword>
<dbReference type="Pfam" id="PF04564">
    <property type="entry name" value="U-box"/>
    <property type="match status" value="1"/>
</dbReference>
<evidence type="ECO:0000256" key="8">
    <source>
        <dbReference type="ARBA" id="ARBA00023110"/>
    </source>
</evidence>
<dbReference type="GO" id="GO:0061630">
    <property type="term" value="F:ubiquitin protein ligase activity"/>
    <property type="evidence" value="ECO:0007669"/>
    <property type="project" value="UniProtKB-EC"/>
</dbReference>
<dbReference type="PROSITE" id="PS50005">
    <property type="entry name" value="TPR"/>
    <property type="match status" value="1"/>
</dbReference>
<dbReference type="GO" id="GO:0051087">
    <property type="term" value="F:protein-folding chaperone binding"/>
    <property type="evidence" value="ECO:0007669"/>
    <property type="project" value="TreeGrafter"/>
</dbReference>
<dbReference type="EC" id="2.3.2.27" evidence="2"/>
<dbReference type="OrthoDB" id="629492at2759"/>
<dbReference type="SUPFAM" id="SSF48452">
    <property type="entry name" value="TPR-like"/>
    <property type="match status" value="1"/>
</dbReference>
<feature type="domain" description="U-box" evidence="12">
    <location>
        <begin position="213"/>
        <end position="286"/>
    </location>
</feature>
<evidence type="ECO:0000259" key="12">
    <source>
        <dbReference type="PROSITE" id="PS51698"/>
    </source>
</evidence>
<sequence length="307" mass="35024">MPPGNEYAAEQLKTQGNNHFKNGEYGEAETLYSQAVQKNSKNPLLFTNRANARLKLERWEGVIDDCLRSIELMRENMKGFFYLAQAQLAINHPNEALSSALMAYELCVSSRQQTSNAATISALVLKCKKAKWDIRERERIRRRADLLSDLEQKLEEGYKRTVSDLEDRVEAGEVGAVEGSEEKASLKTDFEKKVGDLRTAFALSDPEHLEKREVPDYLVDGITFEIMHDPVVTRNGRSYERATLIEHLKRNPTDPLTREPLRIEDLRPNIALKEACTEFMEKNEGWVYDCGDGEVDVNTRWAHLSSS</sequence>
<dbReference type="InterPro" id="IPR019734">
    <property type="entry name" value="TPR_rpt"/>
</dbReference>
<evidence type="ECO:0000256" key="5">
    <source>
        <dbReference type="ARBA" id="ARBA00022737"/>
    </source>
</evidence>
<keyword evidence="6" id="KW-0833">Ubl conjugation pathway</keyword>
<evidence type="ECO:0000256" key="4">
    <source>
        <dbReference type="ARBA" id="ARBA00022679"/>
    </source>
</evidence>
<dbReference type="EC" id="5.2.1.8" evidence="3"/>
<dbReference type="GO" id="GO:0003755">
    <property type="term" value="F:peptidyl-prolyl cis-trans isomerase activity"/>
    <property type="evidence" value="ECO:0007669"/>
    <property type="project" value="UniProtKB-KW"/>
</dbReference>
<dbReference type="Proteomes" id="UP000799779">
    <property type="component" value="Unassembled WGS sequence"/>
</dbReference>
<keyword evidence="14" id="KW-1185">Reference proteome</keyword>
<dbReference type="Gene3D" id="1.25.40.10">
    <property type="entry name" value="Tetratricopeptide repeat domain"/>
    <property type="match status" value="1"/>
</dbReference>
<evidence type="ECO:0000313" key="14">
    <source>
        <dbReference type="Proteomes" id="UP000799779"/>
    </source>
</evidence>
<feature type="repeat" description="TPR" evidence="11">
    <location>
        <begin position="9"/>
        <end position="42"/>
    </location>
</feature>
<dbReference type="Gene3D" id="3.30.40.10">
    <property type="entry name" value="Zinc/RING finger domain, C3HC4 (zinc finger)"/>
    <property type="match status" value="1"/>
</dbReference>
<dbReference type="PANTHER" id="PTHR46803:SF2">
    <property type="entry name" value="E3 UBIQUITIN-PROTEIN LIGASE CHIP"/>
    <property type="match status" value="1"/>
</dbReference>
<dbReference type="GO" id="GO:0045862">
    <property type="term" value="P:positive regulation of proteolysis"/>
    <property type="evidence" value="ECO:0007669"/>
    <property type="project" value="TreeGrafter"/>
</dbReference>
<dbReference type="CDD" id="cd16654">
    <property type="entry name" value="RING-Ubox_CHIP"/>
    <property type="match status" value="1"/>
</dbReference>
<dbReference type="InterPro" id="IPR045202">
    <property type="entry name" value="CHIP_RING-Ubox"/>
</dbReference>
<evidence type="ECO:0000256" key="2">
    <source>
        <dbReference type="ARBA" id="ARBA00012483"/>
    </source>
</evidence>
<dbReference type="GO" id="GO:0005737">
    <property type="term" value="C:cytoplasm"/>
    <property type="evidence" value="ECO:0007669"/>
    <property type="project" value="TreeGrafter"/>
</dbReference>
<keyword evidence="8" id="KW-0413">Isomerase</keyword>
<dbReference type="InterPro" id="IPR003613">
    <property type="entry name" value="Ubox_domain"/>
</dbReference>
<proteinExistence type="predicted"/>
<dbReference type="SUPFAM" id="SSF57850">
    <property type="entry name" value="RING/U-box"/>
    <property type="match status" value="1"/>
</dbReference>
<organism evidence="13 14">
    <name type="scientific">Amniculicola lignicola CBS 123094</name>
    <dbReference type="NCBI Taxonomy" id="1392246"/>
    <lineage>
        <taxon>Eukaryota</taxon>
        <taxon>Fungi</taxon>
        <taxon>Dikarya</taxon>
        <taxon>Ascomycota</taxon>
        <taxon>Pezizomycotina</taxon>
        <taxon>Dothideomycetes</taxon>
        <taxon>Pleosporomycetidae</taxon>
        <taxon>Pleosporales</taxon>
        <taxon>Amniculicolaceae</taxon>
        <taxon>Amniculicola</taxon>
    </lineage>
</organism>
<evidence type="ECO:0000256" key="9">
    <source>
        <dbReference type="ARBA" id="ARBA00044534"/>
    </source>
</evidence>
<comment type="catalytic activity">
    <reaction evidence="1">
        <text>S-ubiquitinyl-[E2 ubiquitin-conjugating enzyme]-L-cysteine + [acceptor protein]-L-lysine = [E2 ubiquitin-conjugating enzyme]-L-cysteine + N(6)-ubiquitinyl-[acceptor protein]-L-lysine.</text>
        <dbReference type="EC" id="2.3.2.27"/>
    </reaction>
</comment>
<protein>
    <recommendedName>
        <fullName evidence="9">E3 ubiquitin-protein ligase CHIP</fullName>
        <ecNumber evidence="2">2.3.2.27</ecNumber>
        <ecNumber evidence="3">5.2.1.8</ecNumber>
    </recommendedName>
    <alternativeName>
        <fullName evidence="10">RING-type E3 ubiquitin transferase CHIP</fullName>
    </alternativeName>
</protein>
<dbReference type="GO" id="GO:0043161">
    <property type="term" value="P:proteasome-mediated ubiquitin-dependent protein catabolic process"/>
    <property type="evidence" value="ECO:0007669"/>
    <property type="project" value="TreeGrafter"/>
</dbReference>
<evidence type="ECO:0000256" key="3">
    <source>
        <dbReference type="ARBA" id="ARBA00013194"/>
    </source>
</evidence>
<keyword evidence="5" id="KW-0677">Repeat</keyword>
<dbReference type="GO" id="GO:0000209">
    <property type="term" value="P:protein polyubiquitination"/>
    <property type="evidence" value="ECO:0007669"/>
    <property type="project" value="TreeGrafter"/>
</dbReference>
<dbReference type="EMBL" id="ML977578">
    <property type="protein sequence ID" value="KAF2002212.1"/>
    <property type="molecule type" value="Genomic_DNA"/>
</dbReference>
<dbReference type="InterPro" id="IPR013083">
    <property type="entry name" value="Znf_RING/FYVE/PHD"/>
</dbReference>
<dbReference type="PROSITE" id="PS51698">
    <property type="entry name" value="U_BOX"/>
    <property type="match status" value="1"/>
</dbReference>
<dbReference type="GO" id="GO:0071218">
    <property type="term" value="P:cellular response to misfolded protein"/>
    <property type="evidence" value="ECO:0007669"/>
    <property type="project" value="TreeGrafter"/>
</dbReference>
<keyword evidence="8" id="KW-0697">Rotamase</keyword>
<gene>
    <name evidence="13" type="ORF">P154DRAFT_431289</name>
</gene>
<dbReference type="SMART" id="SM00028">
    <property type="entry name" value="TPR"/>
    <property type="match status" value="3"/>
</dbReference>
<dbReference type="GO" id="GO:0006515">
    <property type="term" value="P:protein quality control for misfolded or incompletely synthesized proteins"/>
    <property type="evidence" value="ECO:0007669"/>
    <property type="project" value="TreeGrafter"/>
</dbReference>
<dbReference type="InterPro" id="IPR011990">
    <property type="entry name" value="TPR-like_helical_dom_sf"/>
</dbReference>
<keyword evidence="7 11" id="KW-0802">TPR repeat</keyword>
<reference evidence="13" key="1">
    <citation type="journal article" date="2020" name="Stud. Mycol.">
        <title>101 Dothideomycetes genomes: a test case for predicting lifestyles and emergence of pathogens.</title>
        <authorList>
            <person name="Haridas S."/>
            <person name="Albert R."/>
            <person name="Binder M."/>
            <person name="Bloem J."/>
            <person name="Labutti K."/>
            <person name="Salamov A."/>
            <person name="Andreopoulos B."/>
            <person name="Baker S."/>
            <person name="Barry K."/>
            <person name="Bills G."/>
            <person name="Bluhm B."/>
            <person name="Cannon C."/>
            <person name="Castanera R."/>
            <person name="Culley D."/>
            <person name="Daum C."/>
            <person name="Ezra D."/>
            <person name="Gonzalez J."/>
            <person name="Henrissat B."/>
            <person name="Kuo A."/>
            <person name="Liang C."/>
            <person name="Lipzen A."/>
            <person name="Lutzoni F."/>
            <person name="Magnuson J."/>
            <person name="Mondo S."/>
            <person name="Nolan M."/>
            <person name="Ohm R."/>
            <person name="Pangilinan J."/>
            <person name="Park H.-J."/>
            <person name="Ramirez L."/>
            <person name="Alfaro M."/>
            <person name="Sun H."/>
            <person name="Tritt A."/>
            <person name="Yoshinaga Y."/>
            <person name="Zwiers L.-H."/>
            <person name="Turgeon B."/>
            <person name="Goodwin S."/>
            <person name="Spatafora J."/>
            <person name="Crous P."/>
            <person name="Grigoriev I."/>
        </authorList>
    </citation>
    <scope>NUCLEOTIDE SEQUENCE</scope>
    <source>
        <strain evidence="13">CBS 123094</strain>
    </source>
</reference>
<evidence type="ECO:0000256" key="11">
    <source>
        <dbReference type="PROSITE-ProRule" id="PRU00339"/>
    </source>
</evidence>
<name>A0A6A5WKK6_9PLEO</name>
<evidence type="ECO:0000256" key="7">
    <source>
        <dbReference type="ARBA" id="ARBA00022803"/>
    </source>
</evidence>
<dbReference type="PANTHER" id="PTHR46803">
    <property type="entry name" value="E3 UBIQUITIN-PROTEIN LIGASE CHIP"/>
    <property type="match status" value="1"/>
</dbReference>
<dbReference type="AlphaFoldDB" id="A0A6A5WKK6"/>
<accession>A0A6A5WKK6</accession>
<evidence type="ECO:0000256" key="6">
    <source>
        <dbReference type="ARBA" id="ARBA00022786"/>
    </source>
</evidence>
<dbReference type="SMART" id="SM00504">
    <property type="entry name" value="Ubox"/>
    <property type="match status" value="1"/>
</dbReference>
<evidence type="ECO:0000256" key="10">
    <source>
        <dbReference type="ARBA" id="ARBA00044543"/>
    </source>
</evidence>